<dbReference type="GO" id="GO:0005737">
    <property type="term" value="C:cytoplasm"/>
    <property type="evidence" value="ECO:0007669"/>
    <property type="project" value="TreeGrafter"/>
</dbReference>
<evidence type="ECO:0000256" key="3">
    <source>
        <dbReference type="ARBA" id="ARBA00022823"/>
    </source>
</evidence>
<dbReference type="PATRIC" id="fig|37916.4.peg.6987"/>
<dbReference type="InterPro" id="IPR011053">
    <property type="entry name" value="Single_hybrid_motif"/>
</dbReference>
<dbReference type="GO" id="GO:0031405">
    <property type="term" value="F:lipoic acid binding"/>
    <property type="evidence" value="ECO:0007669"/>
    <property type="project" value="TreeGrafter"/>
</dbReference>
<evidence type="ECO:0000256" key="2">
    <source>
        <dbReference type="ARBA" id="ARBA00022679"/>
    </source>
</evidence>
<dbReference type="GO" id="GO:0004742">
    <property type="term" value="F:dihydrolipoyllysine-residue acetyltransferase activity"/>
    <property type="evidence" value="ECO:0007669"/>
    <property type="project" value="UniProtKB-EC"/>
</dbReference>
<reference evidence="6 7" key="1">
    <citation type="journal article" date="2015" name="Genome Biol. Evol.">
        <title>Characterization of Three Mycobacterium spp. with Potential Use in Bioremediation by Genome Sequencing and Comparative Genomics.</title>
        <authorList>
            <person name="Das S."/>
            <person name="Pettersson B.M."/>
            <person name="Behra P.R."/>
            <person name="Ramesh M."/>
            <person name="Dasgupta S."/>
            <person name="Bhattacharya A."/>
            <person name="Kirsebom L.A."/>
        </authorList>
    </citation>
    <scope>NUCLEOTIDE SEQUENCE [LARGE SCALE GENOMIC DNA]</scope>
    <source>
        <strain evidence="6 7">DSM 43826</strain>
    </source>
</reference>
<dbReference type="SUPFAM" id="SSF51230">
    <property type="entry name" value="Single hybrid motif"/>
    <property type="match status" value="1"/>
</dbReference>
<evidence type="ECO:0000256" key="4">
    <source>
        <dbReference type="ARBA" id="ARBA00023315"/>
    </source>
</evidence>
<keyword evidence="3" id="KW-0450">Lipoyl</keyword>
<dbReference type="Pfam" id="PF00364">
    <property type="entry name" value="Biotin_lipoyl"/>
    <property type="match status" value="1"/>
</dbReference>
<evidence type="ECO:0000259" key="5">
    <source>
        <dbReference type="PROSITE" id="PS50968"/>
    </source>
</evidence>
<dbReference type="EMBL" id="JYNL01000069">
    <property type="protein sequence ID" value="KMO67718.1"/>
    <property type="molecule type" value="Genomic_DNA"/>
</dbReference>
<dbReference type="PANTHER" id="PTHR43178:SF5">
    <property type="entry name" value="LIPOAMIDE ACYLTRANSFERASE COMPONENT OF BRANCHED-CHAIN ALPHA-KETO ACID DEHYDROGENASE COMPLEX, MITOCHONDRIAL"/>
    <property type="match status" value="1"/>
</dbReference>
<comment type="cofactor">
    <cofactor evidence="1">
        <name>(R)-lipoate</name>
        <dbReference type="ChEBI" id="CHEBI:83088"/>
    </cofactor>
</comment>
<dbReference type="EC" id="2.3.1.12" evidence="6"/>
<evidence type="ECO:0000256" key="1">
    <source>
        <dbReference type="ARBA" id="ARBA00001938"/>
    </source>
</evidence>
<dbReference type="AlphaFoldDB" id="A0A0J6VDV8"/>
<dbReference type="RefSeq" id="WP_048419747.1">
    <property type="nucleotide sequence ID" value="NZ_JYNL01000069.1"/>
</dbReference>
<proteinExistence type="predicted"/>
<keyword evidence="6" id="KW-0670">Pyruvate</keyword>
<dbReference type="PANTHER" id="PTHR43178">
    <property type="entry name" value="DIHYDROLIPOAMIDE ACETYLTRANSFERASE COMPONENT OF PYRUVATE DEHYDROGENASE COMPLEX"/>
    <property type="match status" value="1"/>
</dbReference>
<keyword evidence="7" id="KW-1185">Reference proteome</keyword>
<dbReference type="PROSITE" id="PS00189">
    <property type="entry name" value="LIPOYL"/>
    <property type="match status" value="1"/>
</dbReference>
<dbReference type="InterPro" id="IPR050743">
    <property type="entry name" value="2-oxoacid_DH_E2_comp"/>
</dbReference>
<name>A0A0J6VDV8_9MYCO</name>
<dbReference type="Gene3D" id="2.40.50.100">
    <property type="match status" value="1"/>
</dbReference>
<comment type="caution">
    <text evidence="6">The sequence shown here is derived from an EMBL/GenBank/DDBJ whole genome shotgun (WGS) entry which is preliminary data.</text>
</comment>
<keyword evidence="2 6" id="KW-0808">Transferase</keyword>
<dbReference type="STRING" id="37916.MCHLDSM_06971"/>
<dbReference type="Proteomes" id="UP000036513">
    <property type="component" value="Unassembled WGS sequence"/>
</dbReference>
<feature type="domain" description="Lipoyl-binding" evidence="5">
    <location>
        <begin position="7"/>
        <end position="82"/>
    </location>
</feature>
<protein>
    <submittedName>
        <fullName evidence="6">Dihydrolipoyllysine-residue acetyltransferase component of pyruvate dehydrogenase complex</fullName>
        <ecNumber evidence="6">2.3.1.12</ecNumber>
    </submittedName>
</protein>
<gene>
    <name evidence="6" type="primary">pdhC_3</name>
    <name evidence="6" type="ORF">MCHLDSM_06971</name>
</gene>
<organism evidence="6 7">
    <name type="scientific">Mycolicibacterium chlorophenolicum</name>
    <dbReference type="NCBI Taxonomy" id="37916"/>
    <lineage>
        <taxon>Bacteria</taxon>
        <taxon>Bacillati</taxon>
        <taxon>Actinomycetota</taxon>
        <taxon>Actinomycetes</taxon>
        <taxon>Mycobacteriales</taxon>
        <taxon>Mycobacteriaceae</taxon>
        <taxon>Mycolicibacterium</taxon>
    </lineage>
</organism>
<accession>A0A0J6VDV8</accession>
<dbReference type="CDD" id="cd06849">
    <property type="entry name" value="lipoyl_domain"/>
    <property type="match status" value="1"/>
</dbReference>
<sequence>MSGAENTVDIHVPDFGHGLTDALVVEWLVSVGDVVERGDVVAVLETDKSSVELMAERAGTVVEIVVGARSITTSGSVLYKLDERR</sequence>
<dbReference type="InterPro" id="IPR000089">
    <property type="entry name" value="Biotin_lipoyl"/>
</dbReference>
<dbReference type="InterPro" id="IPR003016">
    <property type="entry name" value="2-oxoA_DH_lipoyl-BS"/>
</dbReference>
<keyword evidence="4 6" id="KW-0012">Acyltransferase</keyword>
<dbReference type="PROSITE" id="PS50968">
    <property type="entry name" value="BIOTINYL_LIPOYL"/>
    <property type="match status" value="1"/>
</dbReference>
<evidence type="ECO:0000313" key="7">
    <source>
        <dbReference type="Proteomes" id="UP000036513"/>
    </source>
</evidence>
<evidence type="ECO:0000313" key="6">
    <source>
        <dbReference type="EMBL" id="KMO67718.1"/>
    </source>
</evidence>
<dbReference type="SMR" id="A0A0J6VDV8"/>